<keyword evidence="5" id="KW-0479">Metal-binding</keyword>
<evidence type="ECO:0000256" key="9">
    <source>
        <dbReference type="ARBA" id="ARBA00023204"/>
    </source>
</evidence>
<evidence type="ECO:0000256" key="7">
    <source>
        <dbReference type="ARBA" id="ARBA00022801"/>
    </source>
</evidence>
<dbReference type="PRINTS" id="PR00502">
    <property type="entry name" value="NUDIXFAMILY"/>
</dbReference>
<evidence type="ECO:0000256" key="12">
    <source>
        <dbReference type="ARBA" id="ARBA00038905"/>
    </source>
</evidence>
<keyword evidence="8" id="KW-0460">Magnesium</keyword>
<evidence type="ECO:0000313" key="18">
    <source>
        <dbReference type="EMBL" id="MDN3205669.1"/>
    </source>
</evidence>
<comment type="cofactor">
    <cofactor evidence="1">
        <name>Mg(2+)</name>
        <dbReference type="ChEBI" id="CHEBI:18420"/>
    </cofactor>
</comment>
<dbReference type="PANTHER" id="PTHR47707">
    <property type="entry name" value="8-OXO-DGTP DIPHOSPHATASE"/>
    <property type="match status" value="1"/>
</dbReference>
<dbReference type="EMBL" id="JAUEPH010000008">
    <property type="protein sequence ID" value="MDN3205669.1"/>
    <property type="molecule type" value="Genomic_DNA"/>
</dbReference>
<dbReference type="Gene3D" id="3.90.79.10">
    <property type="entry name" value="Nucleoside Triphosphate Pyrophosphohydrolase"/>
    <property type="match status" value="1"/>
</dbReference>
<feature type="domain" description="Nudix hydrolase" evidence="17">
    <location>
        <begin position="2"/>
        <end position="128"/>
    </location>
</feature>
<evidence type="ECO:0000256" key="10">
    <source>
        <dbReference type="ARBA" id="ARBA00035861"/>
    </source>
</evidence>
<organism evidence="18 19">
    <name type="scientific">Algoriphagus sediminis</name>
    <dbReference type="NCBI Taxonomy" id="3057113"/>
    <lineage>
        <taxon>Bacteria</taxon>
        <taxon>Pseudomonadati</taxon>
        <taxon>Bacteroidota</taxon>
        <taxon>Cytophagia</taxon>
        <taxon>Cytophagales</taxon>
        <taxon>Cyclobacteriaceae</taxon>
        <taxon>Algoriphagus</taxon>
    </lineage>
</organism>
<dbReference type="InterPro" id="IPR015797">
    <property type="entry name" value="NUDIX_hydrolase-like_dom_sf"/>
</dbReference>
<reference evidence="18" key="1">
    <citation type="submission" date="2023-06" db="EMBL/GenBank/DDBJ databases">
        <title>Robiginitalea aurantiacus sp. nov. and Algoriphagus sediminis sp. nov., isolated from coastal sediment.</title>
        <authorList>
            <person name="Zhou Z.Y."/>
            <person name="An J."/>
            <person name="Jia Y.W."/>
            <person name="Du Z.J."/>
        </authorList>
    </citation>
    <scope>NUCLEOTIDE SEQUENCE</scope>
    <source>
        <strain evidence="18">C2-7</strain>
    </source>
</reference>
<sequence length="137" mass="15766">MKLIPVVCAILISDSRVLAVRRSSKMPLVGFWEFPGGKIENGESEKESLKREIQEELNLTVEVGVPLTPTEYSYEDGKVIRLIPFLVREFSGEFRLAEHDDFAWLGRNELLNVNWAQADIPIVKELVKKWEEIKKQP</sequence>
<evidence type="ECO:0000256" key="5">
    <source>
        <dbReference type="ARBA" id="ARBA00022723"/>
    </source>
</evidence>
<proteinExistence type="inferred from homology"/>
<keyword evidence="19" id="KW-1185">Reference proteome</keyword>
<evidence type="ECO:0000256" key="13">
    <source>
        <dbReference type="ARBA" id="ARBA00040794"/>
    </source>
</evidence>
<comment type="caution">
    <text evidence="18">The sequence shown here is derived from an EMBL/GenBank/DDBJ whole genome shotgun (WGS) entry which is preliminary data.</text>
</comment>
<keyword evidence="6" id="KW-0227">DNA damage</keyword>
<dbReference type="RefSeq" id="WP_290002394.1">
    <property type="nucleotide sequence ID" value="NZ_JAUEPH010000008.1"/>
</dbReference>
<evidence type="ECO:0000259" key="17">
    <source>
        <dbReference type="PROSITE" id="PS51462"/>
    </source>
</evidence>
<dbReference type="GO" id="GO:0016787">
    <property type="term" value="F:hydrolase activity"/>
    <property type="evidence" value="ECO:0007669"/>
    <property type="project" value="UniProtKB-KW"/>
</dbReference>
<gene>
    <name evidence="18" type="ORF">QVH07_16020</name>
</gene>
<accession>A0ABT7YGM4</accession>
<dbReference type="Proteomes" id="UP001171916">
    <property type="component" value="Unassembled WGS sequence"/>
</dbReference>
<keyword evidence="3" id="KW-0515">Mutator protein</keyword>
<dbReference type="PROSITE" id="PS51462">
    <property type="entry name" value="NUDIX"/>
    <property type="match status" value="1"/>
</dbReference>
<evidence type="ECO:0000313" key="19">
    <source>
        <dbReference type="Proteomes" id="UP001171916"/>
    </source>
</evidence>
<evidence type="ECO:0000256" key="1">
    <source>
        <dbReference type="ARBA" id="ARBA00001946"/>
    </source>
</evidence>
<evidence type="ECO:0000256" key="3">
    <source>
        <dbReference type="ARBA" id="ARBA00022457"/>
    </source>
</evidence>
<dbReference type="Pfam" id="PF00293">
    <property type="entry name" value="NUDIX"/>
    <property type="match status" value="1"/>
</dbReference>
<evidence type="ECO:0000256" key="2">
    <source>
        <dbReference type="ARBA" id="ARBA00005582"/>
    </source>
</evidence>
<keyword evidence="9" id="KW-0234">DNA repair</keyword>
<keyword evidence="7 18" id="KW-0378">Hydrolase</keyword>
<evidence type="ECO:0000256" key="16">
    <source>
        <dbReference type="ARBA" id="ARBA00042798"/>
    </source>
</evidence>
<evidence type="ECO:0000256" key="8">
    <source>
        <dbReference type="ARBA" id="ARBA00022842"/>
    </source>
</evidence>
<keyword evidence="4" id="KW-0235">DNA replication</keyword>
<name>A0ABT7YGM4_9BACT</name>
<dbReference type="SUPFAM" id="SSF55811">
    <property type="entry name" value="Nudix"/>
    <property type="match status" value="1"/>
</dbReference>
<comment type="catalytic activity">
    <reaction evidence="11">
        <text>8-oxo-GTP + H2O = 8-oxo-GMP + diphosphate + H(+)</text>
        <dbReference type="Rhea" id="RHEA:67616"/>
        <dbReference type="ChEBI" id="CHEBI:15377"/>
        <dbReference type="ChEBI" id="CHEBI:15378"/>
        <dbReference type="ChEBI" id="CHEBI:33019"/>
        <dbReference type="ChEBI" id="CHEBI:143553"/>
        <dbReference type="ChEBI" id="CHEBI:145694"/>
    </reaction>
</comment>
<comment type="similarity">
    <text evidence="2">Belongs to the Nudix hydrolase family.</text>
</comment>
<evidence type="ECO:0000256" key="14">
    <source>
        <dbReference type="ARBA" id="ARBA00041592"/>
    </source>
</evidence>
<dbReference type="InterPro" id="IPR020476">
    <property type="entry name" value="Nudix_hydrolase"/>
</dbReference>
<evidence type="ECO:0000256" key="4">
    <source>
        <dbReference type="ARBA" id="ARBA00022705"/>
    </source>
</evidence>
<dbReference type="InterPro" id="IPR000086">
    <property type="entry name" value="NUDIX_hydrolase_dom"/>
</dbReference>
<evidence type="ECO:0000256" key="6">
    <source>
        <dbReference type="ARBA" id="ARBA00022763"/>
    </source>
</evidence>
<evidence type="ECO:0000256" key="11">
    <source>
        <dbReference type="ARBA" id="ARBA00036904"/>
    </source>
</evidence>
<evidence type="ECO:0000256" key="15">
    <source>
        <dbReference type="ARBA" id="ARBA00041979"/>
    </source>
</evidence>
<dbReference type="EC" id="3.6.1.55" evidence="12"/>
<dbReference type="PANTHER" id="PTHR47707:SF1">
    <property type="entry name" value="NUDIX HYDROLASE FAMILY PROTEIN"/>
    <property type="match status" value="1"/>
</dbReference>
<comment type="catalytic activity">
    <reaction evidence="10">
        <text>8-oxo-dGTP + H2O = 8-oxo-dGMP + diphosphate + H(+)</text>
        <dbReference type="Rhea" id="RHEA:31575"/>
        <dbReference type="ChEBI" id="CHEBI:15377"/>
        <dbReference type="ChEBI" id="CHEBI:15378"/>
        <dbReference type="ChEBI" id="CHEBI:33019"/>
        <dbReference type="ChEBI" id="CHEBI:63224"/>
        <dbReference type="ChEBI" id="CHEBI:77896"/>
        <dbReference type="EC" id="3.6.1.55"/>
    </reaction>
</comment>
<dbReference type="InterPro" id="IPR047127">
    <property type="entry name" value="MutT-like"/>
</dbReference>
<dbReference type="CDD" id="cd03425">
    <property type="entry name" value="NUDIX_MutT_NudA_like"/>
    <property type="match status" value="1"/>
</dbReference>
<protein>
    <recommendedName>
        <fullName evidence="13">8-oxo-dGTP diphosphatase</fullName>
        <ecNumber evidence="12">3.6.1.55</ecNumber>
    </recommendedName>
    <alternativeName>
        <fullName evidence="16">7,8-dihydro-8-oxoguanine-triphosphatase</fullName>
    </alternativeName>
    <alternativeName>
        <fullName evidence="15">Mutator protein MutT</fullName>
    </alternativeName>
    <alternativeName>
        <fullName evidence="14">dGTP pyrophosphohydrolase</fullName>
    </alternativeName>
</protein>